<dbReference type="RefSeq" id="WP_048543800.1">
    <property type="nucleotide sequence ID" value="NZ_HF571038.1"/>
</dbReference>
<protein>
    <recommendedName>
        <fullName evidence="4 11">Diacylglycerol O-acyltransferase</fullName>
        <ecNumber evidence="4 11">2.3.1.20</ecNumber>
    </recommendedName>
</protein>
<dbReference type="NCBIfam" id="TIGR02946">
    <property type="entry name" value="acyl_WS_DGAT"/>
    <property type="match status" value="1"/>
</dbReference>
<evidence type="ECO:0000256" key="4">
    <source>
        <dbReference type="ARBA" id="ARBA00013244"/>
    </source>
</evidence>
<evidence type="ECO:0000256" key="10">
    <source>
        <dbReference type="ARBA" id="ARBA00048109"/>
    </source>
</evidence>
<comment type="pathway">
    <text evidence="1 11">Glycerolipid metabolism; triacylglycerol biosynthesis.</text>
</comment>
<evidence type="ECO:0000313" key="15">
    <source>
        <dbReference type="Proteomes" id="UP000035720"/>
    </source>
</evidence>
<dbReference type="AlphaFoldDB" id="A0A077MC90"/>
<dbReference type="UniPathway" id="UPA00282"/>
<proteinExistence type="inferred from homology"/>
<dbReference type="GO" id="GO:0005886">
    <property type="term" value="C:plasma membrane"/>
    <property type="evidence" value="ECO:0007669"/>
    <property type="project" value="TreeGrafter"/>
</dbReference>
<evidence type="ECO:0000256" key="2">
    <source>
        <dbReference type="ARBA" id="ARBA00005189"/>
    </source>
</evidence>
<comment type="catalytic activity">
    <reaction evidence="10 11">
        <text>an acyl-CoA + a 1,2-diacyl-sn-glycerol = a triacyl-sn-glycerol + CoA</text>
        <dbReference type="Rhea" id="RHEA:10868"/>
        <dbReference type="ChEBI" id="CHEBI:17815"/>
        <dbReference type="ChEBI" id="CHEBI:57287"/>
        <dbReference type="ChEBI" id="CHEBI:58342"/>
        <dbReference type="ChEBI" id="CHEBI:64615"/>
        <dbReference type="EC" id="2.3.1.20"/>
    </reaction>
</comment>
<dbReference type="InterPro" id="IPR009721">
    <property type="entry name" value="O-acyltransferase_WSD1_C"/>
</dbReference>
<dbReference type="PANTHER" id="PTHR31650:SF1">
    <property type="entry name" value="WAX ESTER SYNTHASE_DIACYLGLYCEROL ACYLTRANSFERASE 4-RELATED"/>
    <property type="match status" value="1"/>
</dbReference>
<dbReference type="InterPro" id="IPR014292">
    <property type="entry name" value="Acyl_transf_WS/DGAT"/>
</dbReference>
<dbReference type="GO" id="GO:0071731">
    <property type="term" value="P:response to nitric oxide"/>
    <property type="evidence" value="ECO:0007669"/>
    <property type="project" value="TreeGrafter"/>
</dbReference>
<name>A0A077MC90_9MICO</name>
<keyword evidence="7 11" id="KW-0319">Glycerol metabolism</keyword>
<evidence type="ECO:0000256" key="11">
    <source>
        <dbReference type="RuleBase" id="RU361241"/>
    </source>
</evidence>
<evidence type="ECO:0000256" key="9">
    <source>
        <dbReference type="ARBA" id="ARBA00023315"/>
    </source>
</evidence>
<dbReference type="PANTHER" id="PTHR31650">
    <property type="entry name" value="O-ACYLTRANSFERASE (WSD1-LIKE) FAMILY PROTEIN"/>
    <property type="match status" value="1"/>
</dbReference>
<dbReference type="InterPro" id="IPR004255">
    <property type="entry name" value="O-acyltransferase_WSD1_N"/>
</dbReference>
<dbReference type="SUPFAM" id="SSF52777">
    <property type="entry name" value="CoA-dependent acyltransferases"/>
    <property type="match status" value="1"/>
</dbReference>
<dbReference type="Pfam" id="PF06974">
    <property type="entry name" value="WS_DGAT_C"/>
    <property type="match status" value="1"/>
</dbReference>
<organism evidence="14 15">
    <name type="scientific">Nostocoides jenkinsii Ben 74</name>
    <dbReference type="NCBI Taxonomy" id="1193518"/>
    <lineage>
        <taxon>Bacteria</taxon>
        <taxon>Bacillati</taxon>
        <taxon>Actinomycetota</taxon>
        <taxon>Actinomycetes</taxon>
        <taxon>Micrococcales</taxon>
        <taxon>Intrasporangiaceae</taxon>
        <taxon>Nostocoides</taxon>
    </lineage>
</organism>
<evidence type="ECO:0000256" key="6">
    <source>
        <dbReference type="ARBA" id="ARBA00022679"/>
    </source>
</evidence>
<gene>
    <name evidence="14" type="ORF">BN13_40017</name>
</gene>
<keyword evidence="9 11" id="KW-0012">Acyltransferase</keyword>
<keyword evidence="8 11" id="KW-0443">Lipid metabolism</keyword>
<feature type="domain" description="O-acyltransferase WSD1 C-terminal" evidence="13">
    <location>
        <begin position="311"/>
        <end position="452"/>
    </location>
</feature>
<dbReference type="InterPro" id="IPR045034">
    <property type="entry name" value="O-acyltransferase_WSD1-like"/>
</dbReference>
<dbReference type="GO" id="GO:0006071">
    <property type="term" value="P:glycerol metabolic process"/>
    <property type="evidence" value="ECO:0007669"/>
    <property type="project" value="UniProtKB-KW"/>
</dbReference>
<keyword evidence="6 11" id="KW-0808">Transferase</keyword>
<evidence type="ECO:0000256" key="1">
    <source>
        <dbReference type="ARBA" id="ARBA00004771"/>
    </source>
</evidence>
<comment type="similarity">
    <text evidence="3 11">Belongs to the long-chain O-acyltransferase family.</text>
</comment>
<keyword evidence="5 11" id="KW-0444">Lipid biosynthesis</keyword>
<dbReference type="OrthoDB" id="9810950at2"/>
<dbReference type="GO" id="GO:0004144">
    <property type="term" value="F:diacylglycerol O-acyltransferase activity"/>
    <property type="evidence" value="ECO:0007669"/>
    <property type="project" value="UniProtKB-EC"/>
</dbReference>
<dbReference type="EC" id="2.3.1.20" evidence="4 11"/>
<evidence type="ECO:0000256" key="3">
    <source>
        <dbReference type="ARBA" id="ARBA00009587"/>
    </source>
</evidence>
<dbReference type="GO" id="GO:0051701">
    <property type="term" value="P:biological process involved in interaction with host"/>
    <property type="evidence" value="ECO:0007669"/>
    <property type="project" value="TreeGrafter"/>
</dbReference>
<evidence type="ECO:0000259" key="12">
    <source>
        <dbReference type="Pfam" id="PF03007"/>
    </source>
</evidence>
<dbReference type="EMBL" id="CAJC01000150">
    <property type="protein sequence ID" value="CCI53465.1"/>
    <property type="molecule type" value="Genomic_DNA"/>
</dbReference>
<dbReference type="STRING" id="1193518.BN13_40017"/>
<evidence type="ECO:0000259" key="13">
    <source>
        <dbReference type="Pfam" id="PF06974"/>
    </source>
</evidence>
<dbReference type="GO" id="GO:0001666">
    <property type="term" value="P:response to hypoxia"/>
    <property type="evidence" value="ECO:0007669"/>
    <property type="project" value="TreeGrafter"/>
</dbReference>
<accession>A0A077MC90</accession>
<dbReference type="Pfam" id="PF03007">
    <property type="entry name" value="WS_DGAT_cat"/>
    <property type="match status" value="1"/>
</dbReference>
<evidence type="ECO:0000256" key="5">
    <source>
        <dbReference type="ARBA" id="ARBA00022516"/>
    </source>
</evidence>
<comment type="pathway">
    <text evidence="2">Lipid metabolism.</text>
</comment>
<evidence type="ECO:0000256" key="7">
    <source>
        <dbReference type="ARBA" id="ARBA00022798"/>
    </source>
</evidence>
<evidence type="ECO:0000256" key="8">
    <source>
        <dbReference type="ARBA" id="ARBA00023098"/>
    </source>
</evidence>
<keyword evidence="15" id="KW-1185">Reference proteome</keyword>
<dbReference type="Proteomes" id="UP000035720">
    <property type="component" value="Unassembled WGS sequence"/>
</dbReference>
<feature type="domain" description="O-acyltransferase WSD1-like N-terminal" evidence="12">
    <location>
        <begin position="5"/>
        <end position="267"/>
    </location>
</feature>
<evidence type="ECO:0000313" key="14">
    <source>
        <dbReference type="EMBL" id="CCI53465.1"/>
    </source>
</evidence>
<dbReference type="GO" id="GO:0019432">
    <property type="term" value="P:triglyceride biosynthetic process"/>
    <property type="evidence" value="ECO:0007669"/>
    <property type="project" value="UniProtKB-UniPathway"/>
</dbReference>
<sequence length="458" mass="48137">MVDRLTALDASFLTLEGRHTPMHVGQVLIFERPPGFDPANVVERIGARLAANPRLRQRVRSVPGRVANPVWVDDAAFDLDYHVRRSALPAPGSPAQLGEFVARVNAKLLDREHPLWEAYVVEGVADNHFAVVTKTHQAMIPELTSLDIAGLILDEESGAAGDGRWAPRPEPGSSGLLVEAIADAVRSPAGVVDTVRGGLGELRANGRRALGVGATLARAVRSSSDSPLAAEPGSARRFAMVETDLAVYREVRARLARVNADVNVNDIALAAVAGALRGWLGSRGEFVRATTSLRAVVPVTMATSAGLGGSVQPVFVDLPIGENAPRVRLLQIAHAMHSQVGDAALAADRLAELGGFSAPTLHSLGARVGSALGRRLFDLAVTNVPGPQRQLHCAAAPLIATYPVTPLAPGHALAIGLTSYRGRVFYGLNADRDALPDLEVLAAVIPDALAELLETAAA</sequence>
<comment type="caution">
    <text evidence="14">The sequence shown here is derived from an EMBL/GenBank/DDBJ whole genome shotgun (WGS) entry which is preliminary data.</text>
</comment>
<reference evidence="14 15" key="1">
    <citation type="journal article" date="2013" name="ISME J.">
        <title>A metabolic model for members of the genus Tetrasphaera involved in enhanced biological phosphorus removal.</title>
        <authorList>
            <person name="Kristiansen R."/>
            <person name="Nguyen H.T.T."/>
            <person name="Saunders A.M."/>
            <person name="Nielsen J.L."/>
            <person name="Wimmer R."/>
            <person name="Le V.Q."/>
            <person name="McIlroy S.J."/>
            <person name="Petrovski S."/>
            <person name="Seviour R.J."/>
            <person name="Calteau A."/>
            <person name="Nielsen K.L."/>
            <person name="Nielsen P.H."/>
        </authorList>
    </citation>
    <scope>NUCLEOTIDE SEQUENCE [LARGE SCALE GENOMIC DNA]</scope>
    <source>
        <strain evidence="14 15">Ben 74</strain>
    </source>
</reference>